<organism evidence="3 4">
    <name type="scientific">[Myrmecia] bisecta</name>
    <dbReference type="NCBI Taxonomy" id="41462"/>
    <lineage>
        <taxon>Eukaryota</taxon>
        <taxon>Viridiplantae</taxon>
        <taxon>Chlorophyta</taxon>
        <taxon>core chlorophytes</taxon>
        <taxon>Trebouxiophyceae</taxon>
        <taxon>Trebouxiales</taxon>
        <taxon>Trebouxiaceae</taxon>
        <taxon>Myrmecia</taxon>
    </lineage>
</organism>
<dbReference type="PANTHER" id="PTHR34121:SF1">
    <property type="entry name" value="FILAMIN-A-INTERACTING PROTEIN 1"/>
    <property type="match status" value="1"/>
</dbReference>
<sequence>MEAALAQNDRQQDPSCLSTRPQESGHKAGLLTGWLQRNSHTGQLDQMATARAASQPGTPVWSDAGSEDQASSLAAQDLVAGSTEAPAEERATKQAPGFTARIGGWLTGVVGGAANKQPPTSSKWGSVGQALGDAVRGGAKVLQKLSASDKVHDYAEARDRLEKVASEVRGPARAAALQRWELFLRSRALEELSEGYVKAGPDSPDEKRLLVDLFGLCCGGDASLHVRLVDALLRLADAAASCRDAGTPQQKQEQISKITANAIAGLKLQAEVEGLDRKMGVLREEIWQRAAEAAQRHKFSSRDSVSQPTGDSDPRNLVAGMAATAEVMHAAARLCQLARARAALLCASSSPAYDEAIGSSQSQFQALNTAIESIEMGISDIQRQQKEGEDFTGRKLAEMNGALSVMAAEVAELEGQREALLAQLTALDERLARARARRADLEEGRNVFEEGNTFTLDALQHQADELCIAHKRHVAEAAAAVATREVVSRAQSGHSSKREADAASARAVVGEASKEYMHAATRHLYFQRAEIQLLLRQLRFCASELQAVAEKQSRLEHMGMESVVAEMRANQRTLQSKYLEAEAAAAAHDLAADPGNSTAEADVRACGDVPAGNLHTSAGLQINSSQSSLPLAVFMPLQHGIGEDDIPDINADLPDDSPACAMGGRAGESGTFTPF</sequence>
<gene>
    <name evidence="3" type="ORF">WJX72_010907</name>
</gene>
<keyword evidence="4" id="KW-1185">Reference proteome</keyword>
<dbReference type="EMBL" id="JALJOR010000005">
    <property type="protein sequence ID" value="KAK9817196.1"/>
    <property type="molecule type" value="Genomic_DNA"/>
</dbReference>
<evidence type="ECO:0000256" key="1">
    <source>
        <dbReference type="SAM" id="Coils"/>
    </source>
</evidence>
<evidence type="ECO:0000313" key="4">
    <source>
        <dbReference type="Proteomes" id="UP001489004"/>
    </source>
</evidence>
<evidence type="ECO:0000256" key="2">
    <source>
        <dbReference type="SAM" id="MobiDB-lite"/>
    </source>
</evidence>
<evidence type="ECO:0000313" key="3">
    <source>
        <dbReference type="EMBL" id="KAK9817196.1"/>
    </source>
</evidence>
<reference evidence="3 4" key="1">
    <citation type="journal article" date="2024" name="Nat. Commun.">
        <title>Phylogenomics reveals the evolutionary origins of lichenization in chlorophyte algae.</title>
        <authorList>
            <person name="Puginier C."/>
            <person name="Libourel C."/>
            <person name="Otte J."/>
            <person name="Skaloud P."/>
            <person name="Haon M."/>
            <person name="Grisel S."/>
            <person name="Petersen M."/>
            <person name="Berrin J.G."/>
            <person name="Delaux P.M."/>
            <person name="Dal Grande F."/>
            <person name="Keller J."/>
        </authorList>
    </citation>
    <scope>NUCLEOTIDE SEQUENCE [LARGE SCALE GENOMIC DNA]</scope>
    <source>
        <strain evidence="3 4">SAG 2043</strain>
    </source>
</reference>
<name>A0AAW1PU68_9CHLO</name>
<dbReference type="AlphaFoldDB" id="A0AAW1PU68"/>
<protein>
    <submittedName>
        <fullName evidence="3">Uncharacterized protein</fullName>
    </submittedName>
</protein>
<proteinExistence type="predicted"/>
<feature type="compositionally biased region" description="Polar residues" evidence="2">
    <location>
        <begin position="13"/>
        <end position="22"/>
    </location>
</feature>
<feature type="compositionally biased region" description="Polar residues" evidence="2">
    <location>
        <begin position="35"/>
        <end position="46"/>
    </location>
</feature>
<dbReference type="PANTHER" id="PTHR34121">
    <property type="entry name" value="MYOSIN-11"/>
    <property type="match status" value="1"/>
</dbReference>
<feature type="region of interest" description="Disordered" evidence="2">
    <location>
        <begin position="1"/>
        <end position="73"/>
    </location>
</feature>
<dbReference type="Proteomes" id="UP001489004">
    <property type="component" value="Unassembled WGS sequence"/>
</dbReference>
<comment type="caution">
    <text evidence="3">The sequence shown here is derived from an EMBL/GenBank/DDBJ whole genome shotgun (WGS) entry which is preliminary data.</text>
</comment>
<accession>A0AAW1PU68</accession>
<keyword evidence="1" id="KW-0175">Coiled coil</keyword>
<feature type="coiled-coil region" evidence="1">
    <location>
        <begin position="396"/>
        <end position="444"/>
    </location>
</feature>